<name>A0ABM1EII0_PRICU</name>
<feature type="compositionally biased region" description="Basic and acidic residues" evidence="1">
    <location>
        <begin position="1"/>
        <end position="10"/>
    </location>
</feature>
<sequence>MKKGPGDRQAGRMFGPQRGRGRGQRNDHFRQRPPNTSRPPSMHVDDFVIIEKSQSGVNRPGAMKMDSSALRGRGRSSYGDERRGGRGRFFTPPGNYSRREGSRGGGGGGLFEDMFFFKDNL</sequence>
<evidence type="ECO:0000313" key="3">
    <source>
        <dbReference type="RefSeq" id="XP_014672001.1"/>
    </source>
</evidence>
<dbReference type="GeneID" id="106812609"/>
<proteinExistence type="predicted"/>
<evidence type="ECO:0000256" key="1">
    <source>
        <dbReference type="SAM" id="MobiDB-lite"/>
    </source>
</evidence>
<gene>
    <name evidence="3" type="primary">LOC106812609</name>
</gene>
<dbReference type="PANTHER" id="PTHR23185">
    <property type="entry name" value="PROTEIN VIRILIZER HOMOLOG"/>
    <property type="match status" value="1"/>
</dbReference>
<dbReference type="Proteomes" id="UP000695022">
    <property type="component" value="Unplaced"/>
</dbReference>
<organism evidence="2 3">
    <name type="scientific">Priapulus caudatus</name>
    <name type="common">Priapulid worm</name>
    <dbReference type="NCBI Taxonomy" id="37621"/>
    <lineage>
        <taxon>Eukaryota</taxon>
        <taxon>Metazoa</taxon>
        <taxon>Ecdysozoa</taxon>
        <taxon>Scalidophora</taxon>
        <taxon>Priapulida</taxon>
        <taxon>Priapulimorpha</taxon>
        <taxon>Priapulimorphida</taxon>
        <taxon>Priapulidae</taxon>
        <taxon>Priapulus</taxon>
    </lineage>
</organism>
<dbReference type="PANTHER" id="PTHR23185:SF0">
    <property type="entry name" value="PROTEIN VIRILIZER HOMOLOG"/>
    <property type="match status" value="1"/>
</dbReference>
<feature type="region of interest" description="Disordered" evidence="1">
    <location>
        <begin position="1"/>
        <end position="109"/>
    </location>
</feature>
<protein>
    <submittedName>
        <fullName evidence="3">Protein virilizer homolog</fullName>
    </submittedName>
</protein>
<accession>A0ABM1EII0</accession>
<dbReference type="InterPro" id="IPR026736">
    <property type="entry name" value="Virilizer"/>
</dbReference>
<keyword evidence="2" id="KW-1185">Reference proteome</keyword>
<evidence type="ECO:0000313" key="2">
    <source>
        <dbReference type="Proteomes" id="UP000695022"/>
    </source>
</evidence>
<dbReference type="RefSeq" id="XP_014672001.1">
    <property type="nucleotide sequence ID" value="XM_014816515.1"/>
</dbReference>
<reference evidence="3" key="1">
    <citation type="submission" date="2025-08" db="UniProtKB">
        <authorList>
            <consortium name="RefSeq"/>
        </authorList>
    </citation>
    <scope>IDENTIFICATION</scope>
</reference>